<evidence type="ECO:0000313" key="1">
    <source>
        <dbReference type="EMBL" id="GLX79227.1"/>
    </source>
</evidence>
<sequence length="56" mass="6509">MVRLSDKCHVNDFQASLINFVTFDTCHGVDPFLSFVKNYLQIGKANEFNKKYHTNL</sequence>
<evidence type="ECO:0000313" key="2">
    <source>
        <dbReference type="Proteomes" id="UP001157186"/>
    </source>
</evidence>
<name>A0ABQ6GTJ2_9GAMM</name>
<comment type="caution">
    <text evidence="1">The sequence shown here is derived from an EMBL/GenBank/DDBJ whole genome shotgun (WGS) entry which is preliminary data.</text>
</comment>
<accession>A0ABQ6GTJ2</accession>
<protein>
    <submittedName>
        <fullName evidence="1">Uncharacterized protein</fullName>
    </submittedName>
</protein>
<reference evidence="1 2" key="1">
    <citation type="submission" date="2023-03" db="EMBL/GenBank/DDBJ databases">
        <title>Draft genome sequence of Thalassotalea insulae KCTC 62186T.</title>
        <authorList>
            <person name="Sawabe T."/>
        </authorList>
    </citation>
    <scope>NUCLEOTIDE SEQUENCE [LARGE SCALE GENOMIC DNA]</scope>
    <source>
        <strain evidence="1 2">KCTC 62186</strain>
    </source>
</reference>
<proteinExistence type="predicted"/>
<organism evidence="1 2">
    <name type="scientific">Thalassotalea insulae</name>
    <dbReference type="NCBI Taxonomy" id="2056778"/>
    <lineage>
        <taxon>Bacteria</taxon>
        <taxon>Pseudomonadati</taxon>
        <taxon>Pseudomonadota</taxon>
        <taxon>Gammaproteobacteria</taxon>
        <taxon>Alteromonadales</taxon>
        <taxon>Colwelliaceae</taxon>
        <taxon>Thalassotalea</taxon>
    </lineage>
</organism>
<dbReference type="Proteomes" id="UP001157186">
    <property type="component" value="Unassembled WGS sequence"/>
</dbReference>
<dbReference type="EMBL" id="BSST01000001">
    <property type="protein sequence ID" value="GLX79227.1"/>
    <property type="molecule type" value="Genomic_DNA"/>
</dbReference>
<keyword evidence="2" id="KW-1185">Reference proteome</keyword>
<gene>
    <name evidence="1" type="ORF">tinsulaeT_25670</name>
</gene>